<evidence type="ECO:0000313" key="2">
    <source>
        <dbReference type="EMBL" id="KZP16103.1"/>
    </source>
</evidence>
<dbReference type="EMBL" id="KV417597">
    <property type="protein sequence ID" value="KZP16103.1"/>
    <property type="molecule type" value="Genomic_DNA"/>
</dbReference>
<proteinExistence type="predicted"/>
<sequence>MYILRCDTGLQSGLPENKRFIEQHGDTCECGRVPLIDIARRHYRRINPNRSDVLQSVVLIFSIRRR</sequence>
<keyword evidence="3" id="KW-1185">Reference proteome</keyword>
<organism evidence="1 3">
    <name type="scientific">Athelia psychrophila</name>
    <dbReference type="NCBI Taxonomy" id="1759441"/>
    <lineage>
        <taxon>Eukaryota</taxon>
        <taxon>Fungi</taxon>
        <taxon>Dikarya</taxon>
        <taxon>Basidiomycota</taxon>
        <taxon>Agaricomycotina</taxon>
        <taxon>Agaricomycetes</taxon>
        <taxon>Agaricomycetidae</taxon>
        <taxon>Atheliales</taxon>
        <taxon>Atheliaceae</taxon>
        <taxon>Athelia</taxon>
    </lineage>
</organism>
<protein>
    <submittedName>
        <fullName evidence="1">Uncharacterized protein</fullName>
    </submittedName>
</protein>
<gene>
    <name evidence="1" type="ORF">FIBSPDRAFT_338274</name>
    <name evidence="2" type="ORF">FIBSPDRAFT_66774</name>
</gene>
<name>A0A167WBJ6_9AGAM</name>
<accession>A0A167WBJ6</accession>
<dbReference type="EMBL" id="KV417813">
    <property type="protein sequence ID" value="KZP05905.1"/>
    <property type="molecule type" value="Genomic_DNA"/>
</dbReference>
<evidence type="ECO:0000313" key="3">
    <source>
        <dbReference type="Proteomes" id="UP000076532"/>
    </source>
</evidence>
<dbReference type="AlphaFoldDB" id="A0A167WBJ6"/>
<reference evidence="1 3" key="1">
    <citation type="journal article" date="2016" name="Mol. Biol. Evol.">
        <title>Comparative Genomics of Early-Diverging Mushroom-Forming Fungi Provides Insights into the Origins of Lignocellulose Decay Capabilities.</title>
        <authorList>
            <person name="Nagy L.G."/>
            <person name="Riley R."/>
            <person name="Tritt A."/>
            <person name="Adam C."/>
            <person name="Daum C."/>
            <person name="Floudas D."/>
            <person name="Sun H."/>
            <person name="Yadav J.S."/>
            <person name="Pangilinan J."/>
            <person name="Larsson K.H."/>
            <person name="Matsuura K."/>
            <person name="Barry K."/>
            <person name="Labutti K."/>
            <person name="Kuo R."/>
            <person name="Ohm R.A."/>
            <person name="Bhattacharya S.S."/>
            <person name="Shirouzu T."/>
            <person name="Yoshinaga Y."/>
            <person name="Martin F.M."/>
            <person name="Grigoriev I.V."/>
            <person name="Hibbett D.S."/>
        </authorList>
    </citation>
    <scope>NUCLEOTIDE SEQUENCE [LARGE SCALE GENOMIC DNA]</scope>
    <source>
        <strain evidence="1 3">CBS 109695</strain>
    </source>
</reference>
<evidence type="ECO:0000313" key="1">
    <source>
        <dbReference type="EMBL" id="KZP05905.1"/>
    </source>
</evidence>
<dbReference type="Proteomes" id="UP000076532">
    <property type="component" value="Unassembled WGS sequence"/>
</dbReference>